<keyword evidence="6" id="KW-1185">Reference proteome</keyword>
<dbReference type="InterPro" id="IPR008584">
    <property type="entry name" value="CXXC_Zn-binding_euk"/>
</dbReference>
<dbReference type="Proteomes" id="UP001237642">
    <property type="component" value="Unassembled WGS sequence"/>
</dbReference>
<evidence type="ECO:0000256" key="2">
    <source>
        <dbReference type="ARBA" id="ARBA00022723"/>
    </source>
</evidence>
<dbReference type="GO" id="GO:0008270">
    <property type="term" value="F:zinc ion binding"/>
    <property type="evidence" value="ECO:0007669"/>
    <property type="project" value="TreeGrafter"/>
</dbReference>
<dbReference type="EMBL" id="JAUIZM010000001">
    <property type="protein sequence ID" value="KAK1402553.1"/>
    <property type="molecule type" value="Genomic_DNA"/>
</dbReference>
<evidence type="ECO:0000313" key="5">
    <source>
        <dbReference type="EMBL" id="KAK1402553.1"/>
    </source>
</evidence>
<reference evidence="5" key="1">
    <citation type="submission" date="2023-02" db="EMBL/GenBank/DDBJ databases">
        <title>Genome of toxic invasive species Heracleum sosnowskyi carries increased number of genes despite the absence of recent whole-genome duplications.</title>
        <authorList>
            <person name="Schelkunov M."/>
            <person name="Shtratnikova V."/>
            <person name="Makarenko M."/>
            <person name="Klepikova A."/>
            <person name="Omelchenko D."/>
            <person name="Novikova G."/>
            <person name="Obukhova E."/>
            <person name="Bogdanov V."/>
            <person name="Penin A."/>
            <person name="Logacheva M."/>
        </authorList>
    </citation>
    <scope>NUCLEOTIDE SEQUENCE</scope>
    <source>
        <strain evidence="5">Hsosn_3</strain>
        <tissue evidence="5">Leaf</tissue>
    </source>
</reference>
<keyword evidence="3" id="KW-0862">Zinc</keyword>
<dbReference type="SUPFAM" id="SSF141678">
    <property type="entry name" value="MAL13P1.257-like"/>
    <property type="match status" value="1"/>
</dbReference>
<protein>
    <recommendedName>
        <fullName evidence="4">Endonuclease/exonuclease/phosphatase domain-containing protein</fullName>
    </recommendedName>
</protein>
<dbReference type="Pfam" id="PF03372">
    <property type="entry name" value="Exo_endo_phos"/>
    <property type="match status" value="1"/>
</dbReference>
<evidence type="ECO:0000256" key="3">
    <source>
        <dbReference type="ARBA" id="ARBA00022833"/>
    </source>
</evidence>
<dbReference type="InterPro" id="IPR036691">
    <property type="entry name" value="Endo/exonu/phosph_ase_sf"/>
</dbReference>
<evidence type="ECO:0000313" key="6">
    <source>
        <dbReference type="Proteomes" id="UP001237642"/>
    </source>
</evidence>
<dbReference type="InterPro" id="IPR005135">
    <property type="entry name" value="Endo/exonuclease/phosphatase"/>
</dbReference>
<organism evidence="5 6">
    <name type="scientific">Heracleum sosnowskyi</name>
    <dbReference type="NCBI Taxonomy" id="360622"/>
    <lineage>
        <taxon>Eukaryota</taxon>
        <taxon>Viridiplantae</taxon>
        <taxon>Streptophyta</taxon>
        <taxon>Embryophyta</taxon>
        <taxon>Tracheophyta</taxon>
        <taxon>Spermatophyta</taxon>
        <taxon>Magnoliopsida</taxon>
        <taxon>eudicotyledons</taxon>
        <taxon>Gunneridae</taxon>
        <taxon>Pentapetalae</taxon>
        <taxon>asterids</taxon>
        <taxon>campanulids</taxon>
        <taxon>Apiales</taxon>
        <taxon>Apiaceae</taxon>
        <taxon>Apioideae</taxon>
        <taxon>apioid superclade</taxon>
        <taxon>Tordylieae</taxon>
        <taxon>Tordyliinae</taxon>
        <taxon>Heracleum</taxon>
    </lineage>
</organism>
<dbReference type="Gene3D" id="3.60.10.10">
    <property type="entry name" value="Endonuclease/exonuclease/phosphatase"/>
    <property type="match status" value="1"/>
</dbReference>
<dbReference type="PANTHER" id="PTHR12857">
    <property type="entry name" value="CXXC MOTIF CONTAINING ZINC BINDING PROTEIN"/>
    <property type="match status" value="1"/>
</dbReference>
<gene>
    <name evidence="5" type="ORF">POM88_002158</name>
</gene>
<comment type="similarity">
    <text evidence="1">Belongs to the UPF0587 family.</text>
</comment>
<dbReference type="PANTHER" id="PTHR12857:SF0">
    <property type="entry name" value="CXXC MOTIF CONTAINING ZINC BINDING PROTEIN"/>
    <property type="match status" value="1"/>
</dbReference>
<reference evidence="5" key="2">
    <citation type="submission" date="2023-05" db="EMBL/GenBank/DDBJ databases">
        <authorList>
            <person name="Schelkunov M.I."/>
        </authorList>
    </citation>
    <scope>NUCLEOTIDE SEQUENCE</scope>
    <source>
        <strain evidence="5">Hsosn_3</strain>
        <tissue evidence="5">Leaf</tissue>
    </source>
</reference>
<accession>A0AAD8JGB1</accession>
<dbReference type="Pfam" id="PF05907">
    <property type="entry name" value="CXXC_Zn-b_euk"/>
    <property type="match status" value="1"/>
</dbReference>
<sequence length="491" mass="56010">MKHWLKISAHLTNITDQELDVGFDNTNVGLYLKMQCVGCKLLQTKMITVVPDVKWLDMKKDPSNNTKCEVCKRTGAVIVSGGIRLTQEHNGIFVPLMEINSNFFEPMSGKKMNNIDLSAGEFYDYDVECQCSISATNFKVMFEVMDAKVEGSSAGKHHGHSGGVALLWKNKEEVQLMSYSKNHVDVLVEIRGWHKFRLTGIYGEPNRARREETWDLLRSLNTMEDIPWVLIGDMNNVLKQADKKGGNPYPHRMLDGFQSVLDDYNLHDVNLEGYQFTWERGHGTSNWIEVRLDRALVSGFLHVAVFLIHGRDVTGSNATRRNHFSQRFMLPYHLSRFIPDAMGSWSLLMGHFGIAIYAVTGLLNPLHPVAFVQLQRSTETFLLDVRKMEPIDGLNRITKCSNNSCHVAYHPLCARAVGFYLEFEDEDTLRLNSEKEGEENLCIRLISYCKRHRRPSDWRIVVQNKIGQSAHQQSDYILSPNPSGCAKTNHF</sequence>
<dbReference type="AlphaFoldDB" id="A0AAD8JGB1"/>
<evidence type="ECO:0000256" key="1">
    <source>
        <dbReference type="ARBA" id="ARBA00007818"/>
    </source>
</evidence>
<name>A0AAD8JGB1_9APIA</name>
<dbReference type="SUPFAM" id="SSF56219">
    <property type="entry name" value="DNase I-like"/>
    <property type="match status" value="1"/>
</dbReference>
<dbReference type="GO" id="GO:0003824">
    <property type="term" value="F:catalytic activity"/>
    <property type="evidence" value="ECO:0007669"/>
    <property type="project" value="InterPro"/>
</dbReference>
<feature type="domain" description="Endonuclease/exonuclease/phosphatase" evidence="4">
    <location>
        <begin position="155"/>
        <end position="306"/>
    </location>
</feature>
<proteinExistence type="inferred from homology"/>
<keyword evidence="2" id="KW-0479">Metal-binding</keyword>
<comment type="caution">
    <text evidence="5">The sequence shown here is derived from an EMBL/GenBank/DDBJ whole genome shotgun (WGS) entry which is preliminary data.</text>
</comment>
<evidence type="ECO:0000259" key="4">
    <source>
        <dbReference type="Pfam" id="PF03372"/>
    </source>
</evidence>